<dbReference type="OrthoDB" id="9816361at2"/>
<dbReference type="Pfam" id="PF05154">
    <property type="entry name" value="TM2"/>
    <property type="match status" value="1"/>
</dbReference>
<evidence type="ECO:0000256" key="2">
    <source>
        <dbReference type="ARBA" id="ARBA00022692"/>
    </source>
</evidence>
<evidence type="ECO:0000313" key="7">
    <source>
        <dbReference type="EMBL" id="SMC04038.1"/>
    </source>
</evidence>
<dbReference type="STRING" id="28034.BFX07_13850"/>
<dbReference type="EMBL" id="FWWY01000001">
    <property type="protein sequence ID" value="SMC04038.1"/>
    <property type="molecule type" value="Genomic_DNA"/>
</dbReference>
<protein>
    <submittedName>
        <fullName evidence="7">TM2 domain-containing protein</fullName>
    </submittedName>
</protein>
<dbReference type="AlphaFoldDB" id="A0A1W1WCJ3"/>
<dbReference type="Proteomes" id="UP000192660">
    <property type="component" value="Unassembled WGS sequence"/>
</dbReference>
<sequence>MKSKVSAGILALFFGFVGVHKFYLGQRTQGILYILFCWTFIPMIVAFVEAIRLFSMSDEDFDARYNKAMIQQSL</sequence>
<dbReference type="GO" id="GO:0016020">
    <property type="term" value="C:membrane"/>
    <property type="evidence" value="ECO:0007669"/>
    <property type="project" value="UniProtKB-SubCell"/>
</dbReference>
<evidence type="ECO:0000256" key="1">
    <source>
        <dbReference type="ARBA" id="ARBA00004141"/>
    </source>
</evidence>
<evidence type="ECO:0000256" key="5">
    <source>
        <dbReference type="SAM" id="Phobius"/>
    </source>
</evidence>
<dbReference type="RefSeq" id="WP_020375436.1">
    <property type="nucleotide sequence ID" value="NZ_FWWY01000001.1"/>
</dbReference>
<keyword evidence="3 5" id="KW-1133">Transmembrane helix</keyword>
<evidence type="ECO:0000259" key="6">
    <source>
        <dbReference type="Pfam" id="PF05154"/>
    </source>
</evidence>
<evidence type="ECO:0000256" key="3">
    <source>
        <dbReference type="ARBA" id="ARBA00022989"/>
    </source>
</evidence>
<name>A0A1W1WCJ3_SULTA</name>
<comment type="subcellular location">
    <subcellularLocation>
        <location evidence="1">Membrane</location>
        <topology evidence="1">Multi-pass membrane protein</topology>
    </subcellularLocation>
</comment>
<reference evidence="8" key="1">
    <citation type="submission" date="2017-04" db="EMBL/GenBank/DDBJ databases">
        <authorList>
            <person name="Varghese N."/>
            <person name="Submissions S."/>
        </authorList>
    </citation>
    <scope>NUCLEOTIDE SEQUENCE [LARGE SCALE GENOMIC DNA]</scope>
    <source>
        <strain evidence="8">DSM 9293</strain>
    </source>
</reference>
<keyword evidence="4 5" id="KW-0472">Membrane</keyword>
<proteinExistence type="predicted"/>
<evidence type="ECO:0000313" key="8">
    <source>
        <dbReference type="Proteomes" id="UP000192660"/>
    </source>
</evidence>
<dbReference type="InterPro" id="IPR007829">
    <property type="entry name" value="TM2"/>
</dbReference>
<evidence type="ECO:0000256" key="4">
    <source>
        <dbReference type="ARBA" id="ARBA00023136"/>
    </source>
</evidence>
<feature type="domain" description="TM2" evidence="6">
    <location>
        <begin position="2"/>
        <end position="51"/>
    </location>
</feature>
<organism evidence="7 8">
    <name type="scientific">Sulfobacillus thermosulfidooxidans (strain DSM 9293 / VKM B-1269 / AT-1)</name>
    <dbReference type="NCBI Taxonomy" id="929705"/>
    <lineage>
        <taxon>Bacteria</taxon>
        <taxon>Bacillati</taxon>
        <taxon>Bacillota</taxon>
        <taxon>Clostridia</taxon>
        <taxon>Eubacteriales</taxon>
        <taxon>Clostridiales Family XVII. Incertae Sedis</taxon>
        <taxon>Sulfobacillus</taxon>
    </lineage>
</organism>
<accession>A0A1W1WCJ3</accession>
<gene>
    <name evidence="7" type="ORF">SAMN00768000_1428</name>
</gene>
<keyword evidence="2 5" id="KW-0812">Transmembrane</keyword>
<feature type="transmembrane region" description="Helical" evidence="5">
    <location>
        <begin position="31"/>
        <end position="54"/>
    </location>
</feature>
<keyword evidence="8" id="KW-1185">Reference proteome</keyword>